<dbReference type="InParanoid" id="W3WJS0"/>
<dbReference type="GeneID" id="19280005"/>
<accession>W3WJS0</accession>
<gene>
    <name evidence="2" type="ORF">PFICI_14992</name>
</gene>
<dbReference type="HOGENOM" id="CLU_075851_0_0_1"/>
<feature type="compositionally biased region" description="Acidic residues" evidence="1">
    <location>
        <begin position="292"/>
        <end position="309"/>
    </location>
</feature>
<reference evidence="3" key="1">
    <citation type="journal article" date="2015" name="BMC Genomics">
        <title>Genomic and transcriptomic analysis of the endophytic fungus Pestalotiopsis fici reveals its lifestyle and high potential for synthesis of natural products.</title>
        <authorList>
            <person name="Wang X."/>
            <person name="Zhang X."/>
            <person name="Liu L."/>
            <person name="Xiang M."/>
            <person name="Wang W."/>
            <person name="Sun X."/>
            <person name="Che Y."/>
            <person name="Guo L."/>
            <person name="Liu G."/>
            <person name="Guo L."/>
            <person name="Wang C."/>
            <person name="Yin W.B."/>
            <person name="Stadler M."/>
            <person name="Zhang X."/>
            <person name="Liu X."/>
        </authorList>
    </citation>
    <scope>NUCLEOTIDE SEQUENCE [LARGE SCALE GENOMIC DNA]</scope>
    <source>
        <strain evidence="3">W106-1 / CGMCC3.15140</strain>
    </source>
</reference>
<dbReference type="AlphaFoldDB" id="W3WJS0"/>
<dbReference type="STRING" id="1229662.W3WJS0"/>
<keyword evidence="3" id="KW-1185">Reference proteome</keyword>
<protein>
    <recommendedName>
        <fullName evidence="4">ABM domain-containing protein</fullName>
    </recommendedName>
</protein>
<evidence type="ECO:0000313" key="3">
    <source>
        <dbReference type="Proteomes" id="UP000030651"/>
    </source>
</evidence>
<proteinExistence type="predicted"/>
<dbReference type="SUPFAM" id="SSF54909">
    <property type="entry name" value="Dimeric alpha+beta barrel"/>
    <property type="match status" value="1"/>
</dbReference>
<dbReference type="EMBL" id="KI912122">
    <property type="protein sequence ID" value="ETS73387.1"/>
    <property type="molecule type" value="Genomic_DNA"/>
</dbReference>
<evidence type="ECO:0008006" key="4">
    <source>
        <dbReference type="Google" id="ProtNLM"/>
    </source>
</evidence>
<dbReference type="eggNOG" id="ENOG502RB41">
    <property type="taxonomic scope" value="Eukaryota"/>
</dbReference>
<dbReference type="RefSeq" id="XP_007841764.1">
    <property type="nucleotide sequence ID" value="XM_007843573.1"/>
</dbReference>
<dbReference type="KEGG" id="pfy:PFICI_14992"/>
<dbReference type="OMA" id="AWVQERW"/>
<evidence type="ECO:0000313" key="2">
    <source>
        <dbReference type="EMBL" id="ETS73387.1"/>
    </source>
</evidence>
<evidence type="ECO:0000256" key="1">
    <source>
        <dbReference type="SAM" id="MobiDB-lite"/>
    </source>
</evidence>
<dbReference type="Proteomes" id="UP000030651">
    <property type="component" value="Unassembled WGS sequence"/>
</dbReference>
<feature type="region of interest" description="Disordered" evidence="1">
    <location>
        <begin position="286"/>
        <end position="318"/>
    </location>
</feature>
<name>W3WJS0_PESFW</name>
<dbReference type="InterPro" id="IPR011008">
    <property type="entry name" value="Dimeric_a/b-barrel"/>
</dbReference>
<dbReference type="OrthoDB" id="5142818at2759"/>
<organism evidence="2 3">
    <name type="scientific">Pestalotiopsis fici (strain W106-1 / CGMCC3.15140)</name>
    <dbReference type="NCBI Taxonomy" id="1229662"/>
    <lineage>
        <taxon>Eukaryota</taxon>
        <taxon>Fungi</taxon>
        <taxon>Dikarya</taxon>
        <taxon>Ascomycota</taxon>
        <taxon>Pezizomycotina</taxon>
        <taxon>Sordariomycetes</taxon>
        <taxon>Xylariomycetidae</taxon>
        <taxon>Amphisphaeriales</taxon>
        <taxon>Sporocadaceae</taxon>
        <taxon>Pestalotiopsis</taxon>
    </lineage>
</organism>
<sequence>MARVKQSTRQYEKGVITWTRFHLPLEKEWPTWAVPHDDVHVGPLADVKGVGTISLARMVRNPEQAAYIIVWDTMEDIQNFEASPACREFLQNLPDNSSMPAAIESASALSHLTLNDGPSSSSSMASPLSRLCTLKHVKAIPTAELEGRVTLNLFLIPRKDDISTMMTWYQRLKEVLGCFLPRGFEFVKWRPRFSWQYLTLWFWVVSEDQWIEKAFGKLENPQGEESQGRTIICEFHVWPIQGADLEQENALATDPQTRESWSESVARVMPPVTAWQQERWDARQVPRFLPPEEIDPEDSECEKELDEMRDELGEKSED</sequence>